<dbReference type="SUPFAM" id="SSF74653">
    <property type="entry name" value="TolA/TonB C-terminal domain"/>
    <property type="match status" value="1"/>
</dbReference>
<evidence type="ECO:0000256" key="5">
    <source>
        <dbReference type="ARBA" id="ARBA00022519"/>
    </source>
</evidence>
<dbReference type="RefSeq" id="WP_196284601.1">
    <property type="nucleotide sequence ID" value="NZ_JADQDP010000001.1"/>
</dbReference>
<dbReference type="GO" id="GO:0055085">
    <property type="term" value="P:transmembrane transport"/>
    <property type="evidence" value="ECO:0007669"/>
    <property type="project" value="InterPro"/>
</dbReference>
<dbReference type="PANTHER" id="PTHR33446:SF2">
    <property type="entry name" value="PROTEIN TONB"/>
    <property type="match status" value="1"/>
</dbReference>
<dbReference type="InterPro" id="IPR051045">
    <property type="entry name" value="TonB-dependent_transducer"/>
</dbReference>
<dbReference type="Gene3D" id="3.30.1150.10">
    <property type="match status" value="1"/>
</dbReference>
<comment type="caution">
    <text evidence="12">The sequence shown here is derived from an EMBL/GenBank/DDBJ whole genome shotgun (WGS) entry which is preliminary data.</text>
</comment>
<accession>A0A931FHZ7</accession>
<evidence type="ECO:0000256" key="10">
    <source>
        <dbReference type="SAM" id="SignalP"/>
    </source>
</evidence>
<evidence type="ECO:0000259" key="11">
    <source>
        <dbReference type="Pfam" id="PF03544"/>
    </source>
</evidence>
<dbReference type="Proteomes" id="UP000645610">
    <property type="component" value="Unassembled WGS sequence"/>
</dbReference>
<dbReference type="Pfam" id="PF03544">
    <property type="entry name" value="TonB_C"/>
    <property type="match status" value="1"/>
</dbReference>
<feature type="chain" id="PRO_5037257154" evidence="10">
    <location>
        <begin position="23"/>
        <end position="291"/>
    </location>
</feature>
<keyword evidence="13" id="KW-1185">Reference proteome</keyword>
<keyword evidence="6" id="KW-0812">Transmembrane</keyword>
<comment type="subcellular location">
    <subcellularLocation>
        <location evidence="1">Cell inner membrane</location>
        <topology evidence="1">Single-pass membrane protein</topology>
        <orientation evidence="1">Periplasmic side</orientation>
    </subcellularLocation>
</comment>
<keyword evidence="8" id="KW-1133">Transmembrane helix</keyword>
<feature type="domain" description="TonB C-terminal" evidence="11">
    <location>
        <begin position="196"/>
        <end position="264"/>
    </location>
</feature>
<dbReference type="NCBIfam" id="TIGR01352">
    <property type="entry name" value="tonB_Cterm"/>
    <property type="match status" value="1"/>
</dbReference>
<keyword evidence="4" id="KW-1003">Cell membrane</keyword>
<evidence type="ECO:0000256" key="8">
    <source>
        <dbReference type="ARBA" id="ARBA00022989"/>
    </source>
</evidence>
<keyword evidence="5" id="KW-0997">Cell inner membrane</keyword>
<feature type="signal peptide" evidence="10">
    <location>
        <begin position="1"/>
        <end position="22"/>
    </location>
</feature>
<evidence type="ECO:0000256" key="7">
    <source>
        <dbReference type="ARBA" id="ARBA00022927"/>
    </source>
</evidence>
<sequence length="291" mass="32911">MKAQLFAFGLLASLPLAGLAQSVEKDVPQPPATFYTPDFQPTTQFDSTAYCAETTFRDSLAGITRVFYPSGALRQYIPFANVYRQTIHGTLTTWYEDGRMRTKEDYYNGVRHGDLLTYYPDGTLKRRDHYEKGFCGIGNCYGPNGAPVQYFVYEQLPLYPGGEAQLTKELAKGVRLNPRELRQMRSESAQFYRMARGGLNREVDVELLVGEDGRITQAKVVKSNSSFLNAAALRAVAKLKRQFVPARRDGQTVKSHYTVPVYYTMEMPYGQNGGASNPRNPNYFPQGTRRW</sequence>
<keyword evidence="3" id="KW-0813">Transport</keyword>
<comment type="similarity">
    <text evidence="2">Belongs to the TonB family.</text>
</comment>
<proteinExistence type="inferred from homology"/>
<evidence type="ECO:0000256" key="1">
    <source>
        <dbReference type="ARBA" id="ARBA00004383"/>
    </source>
</evidence>
<reference evidence="12 13" key="1">
    <citation type="submission" date="2020-11" db="EMBL/GenBank/DDBJ databases">
        <authorList>
            <person name="Kim M.K."/>
        </authorList>
    </citation>
    <scope>NUCLEOTIDE SEQUENCE [LARGE SCALE GENOMIC DNA]</scope>
    <source>
        <strain evidence="12 13">BT439</strain>
    </source>
</reference>
<dbReference type="Pfam" id="PF07661">
    <property type="entry name" value="MORN_2"/>
    <property type="match status" value="1"/>
</dbReference>
<dbReference type="GO" id="GO:0098797">
    <property type="term" value="C:plasma membrane protein complex"/>
    <property type="evidence" value="ECO:0007669"/>
    <property type="project" value="TreeGrafter"/>
</dbReference>
<keyword evidence="9" id="KW-0472">Membrane</keyword>
<evidence type="ECO:0000256" key="9">
    <source>
        <dbReference type="ARBA" id="ARBA00023136"/>
    </source>
</evidence>
<dbReference type="Gene3D" id="2.20.110.10">
    <property type="entry name" value="Histone H3 K4-specific methyltransferase SET7/9 N-terminal domain"/>
    <property type="match status" value="1"/>
</dbReference>
<protein>
    <submittedName>
        <fullName evidence="12">TonB family protein</fullName>
    </submittedName>
</protein>
<evidence type="ECO:0000256" key="2">
    <source>
        <dbReference type="ARBA" id="ARBA00006555"/>
    </source>
</evidence>
<keyword evidence="10" id="KW-0732">Signal</keyword>
<dbReference type="AlphaFoldDB" id="A0A931FHZ7"/>
<dbReference type="GO" id="GO:0015031">
    <property type="term" value="P:protein transport"/>
    <property type="evidence" value="ECO:0007669"/>
    <property type="project" value="UniProtKB-KW"/>
</dbReference>
<dbReference type="GO" id="GO:0031992">
    <property type="term" value="F:energy transducer activity"/>
    <property type="evidence" value="ECO:0007669"/>
    <property type="project" value="TreeGrafter"/>
</dbReference>
<dbReference type="PANTHER" id="PTHR33446">
    <property type="entry name" value="PROTEIN TONB-RELATED"/>
    <property type="match status" value="1"/>
</dbReference>
<dbReference type="InterPro" id="IPR037682">
    <property type="entry name" value="TonB_C"/>
</dbReference>
<dbReference type="InterPro" id="IPR006260">
    <property type="entry name" value="TonB/TolA_C"/>
</dbReference>
<organism evidence="12 13">
    <name type="scientific">Hymenobacter properus</name>
    <dbReference type="NCBI Taxonomy" id="2791026"/>
    <lineage>
        <taxon>Bacteria</taxon>
        <taxon>Pseudomonadati</taxon>
        <taxon>Bacteroidota</taxon>
        <taxon>Cytophagia</taxon>
        <taxon>Cytophagales</taxon>
        <taxon>Hymenobacteraceae</taxon>
        <taxon>Hymenobacter</taxon>
    </lineage>
</organism>
<evidence type="ECO:0000256" key="3">
    <source>
        <dbReference type="ARBA" id="ARBA00022448"/>
    </source>
</evidence>
<evidence type="ECO:0000256" key="4">
    <source>
        <dbReference type="ARBA" id="ARBA00022475"/>
    </source>
</evidence>
<dbReference type="EMBL" id="JADQDP010000001">
    <property type="protein sequence ID" value="MBF9140233.1"/>
    <property type="molecule type" value="Genomic_DNA"/>
</dbReference>
<evidence type="ECO:0000313" key="13">
    <source>
        <dbReference type="Proteomes" id="UP000645610"/>
    </source>
</evidence>
<dbReference type="SUPFAM" id="SSF82185">
    <property type="entry name" value="Histone H3 K4-specific methyltransferase SET7/9 N-terminal domain"/>
    <property type="match status" value="1"/>
</dbReference>
<keyword evidence="7" id="KW-0653">Protein transport</keyword>
<dbReference type="InterPro" id="IPR011652">
    <property type="entry name" value="MORN_2"/>
</dbReference>
<evidence type="ECO:0000313" key="12">
    <source>
        <dbReference type="EMBL" id="MBF9140233.1"/>
    </source>
</evidence>
<gene>
    <name evidence="12" type="ORF">I2I01_01210</name>
</gene>
<name>A0A931FHZ7_9BACT</name>
<evidence type="ECO:0000256" key="6">
    <source>
        <dbReference type="ARBA" id="ARBA00022692"/>
    </source>
</evidence>